<evidence type="ECO:0000256" key="4">
    <source>
        <dbReference type="ARBA" id="ARBA00023002"/>
    </source>
</evidence>
<reference evidence="8 9" key="1">
    <citation type="submission" date="2012-08" db="EMBL/GenBank/DDBJ databases">
        <title>Whole genome shotgun sequence of Kineosphaera limosa NBRC 100340.</title>
        <authorList>
            <person name="Yoshida I."/>
            <person name="Isaki S."/>
            <person name="Hosoyama A."/>
            <person name="Tsuchikane K."/>
            <person name="Katsumata H."/>
            <person name="Ando Y."/>
            <person name="Ohji S."/>
            <person name="Hamada M."/>
            <person name="Tamura T."/>
            <person name="Yamazoe A."/>
            <person name="Yamazaki S."/>
            <person name="Fujita N."/>
        </authorList>
    </citation>
    <scope>NUCLEOTIDE SEQUENCE [LARGE SCALE GENOMIC DNA]</scope>
    <source>
        <strain evidence="8 9">NBRC 100340</strain>
    </source>
</reference>
<protein>
    <recommendedName>
        <fullName evidence="7">4Fe-4S ferredoxin-type domain-containing protein</fullName>
    </recommendedName>
</protein>
<dbReference type="EMBL" id="BAHD01000069">
    <property type="protein sequence ID" value="GAB97434.1"/>
    <property type="molecule type" value="Genomic_DNA"/>
</dbReference>
<dbReference type="Gene3D" id="3.40.50.970">
    <property type="match status" value="2"/>
</dbReference>
<keyword evidence="2" id="KW-0479">Metal-binding</keyword>
<dbReference type="InterPro" id="IPR002880">
    <property type="entry name" value="Pyrv_Fd/Flavodoxin_OxRdtase_N"/>
</dbReference>
<dbReference type="Pfam" id="PF02775">
    <property type="entry name" value="TPP_enzyme_C"/>
    <property type="match status" value="1"/>
</dbReference>
<dbReference type="Gene3D" id="3.40.920.10">
    <property type="entry name" value="Pyruvate-ferredoxin oxidoreductase, PFOR, domain III"/>
    <property type="match status" value="1"/>
</dbReference>
<accession>K6XF39</accession>
<dbReference type="SUPFAM" id="SSF52922">
    <property type="entry name" value="TK C-terminal domain-like"/>
    <property type="match status" value="1"/>
</dbReference>
<gene>
    <name evidence="8" type="ORF">KILIM_069_00020</name>
</gene>
<evidence type="ECO:0000313" key="8">
    <source>
        <dbReference type="EMBL" id="GAB97434.1"/>
    </source>
</evidence>
<keyword evidence="3" id="KW-0249">Electron transport</keyword>
<dbReference type="Proteomes" id="UP000008366">
    <property type="component" value="Unassembled WGS sequence"/>
</dbReference>
<dbReference type="SUPFAM" id="SSF52518">
    <property type="entry name" value="Thiamin diphosphate-binding fold (THDP-binding)"/>
    <property type="match status" value="2"/>
</dbReference>
<evidence type="ECO:0000256" key="2">
    <source>
        <dbReference type="ARBA" id="ARBA00022485"/>
    </source>
</evidence>
<dbReference type="InterPro" id="IPR029061">
    <property type="entry name" value="THDP-binding"/>
</dbReference>
<dbReference type="GO" id="GO:0045333">
    <property type="term" value="P:cellular respiration"/>
    <property type="evidence" value="ECO:0007669"/>
    <property type="project" value="UniProtKB-ARBA"/>
</dbReference>
<evidence type="ECO:0000256" key="6">
    <source>
        <dbReference type="ARBA" id="ARBA00023014"/>
    </source>
</evidence>
<name>K6XF39_9MICO</name>
<dbReference type="PANTHER" id="PTHR48084:SF3">
    <property type="entry name" value="SUBUNIT OF PYRUVATE:FLAVODOXIN OXIDOREDUCTASE"/>
    <property type="match status" value="1"/>
</dbReference>
<sequence>MSAYDLAERFRTGSPPALLTGVQAIARFLVEQRALDARRGLDTGFFVSGYQGSPLGGLDKLLAGEPEMLRANAIHFQPGLNEEIAATSVWGSQSDLPTGRQRHDGVVGVWYGKAPGVDRATDALRHLTMYGVNPAGGVVLLAGDDPAAKSSTVPAVSERTLAALGIPVLFPRNAAEVVTLGLHAVALSRASGSPVALKIVADVADGAWVVDEAVTAVEPVTPALTWDGEPWVFTQSPPLVGSARIVAVEAQLVGPRAQMVHDYAAANGLDEVTVPAPGGRRGIIATGPAFDSALQALVDLGADADTLAAHGVRVLRVGMITPLEPTAVRRFAEGLEEILVVEDKTSFLQTQVRDVLYGVPDAPRVLGKCDADGRVLVPAEGELTPGRLHEPMRRVFAGVLPLTPPPAARKPLPLLPVARAPYFCSGCPHNRSTAVPEGSLAAGGIGCHTLVTTSRRTDSAVTGFTQMGGEGAQWIGQAPFTDTRHIFQNLGDGTFAHSGQLALQACVAAGVDITFKLLHNDVVAMTGAQDAQGALTIPALTHKLAAEGVARIFVLSDDPGRHDAKAMAPGTRVWHRDRLEEAQRELRDTPGVTVLIYQQHCANDSRRQRSRGLLPVMPTRVVINEDVCEGCGDCGVKSNCLSVQPVATEFGEKTRIDQTTCNTDYSCLLGDCPAFMTVQVPREPTRGKVVTPPELGEPAWVGAASDKVGTQSVFLAGVGGTGIVTVNQVLATAALRAGYAVDLLDQIGLAQKAGPVVGHLRFNADGPVEPSNRVTPGRADAILAFDLLTATDPVSLGYGDPTRTVAVASTSVTPTGAEVYDRSLHQTGTEELLGRLASAATDIHTLDMLGDAAILLGSSTAANLLLVGAAVECGALRLPPAAVEEAIAINGVAVEANVAAFRWGRVSVADPPAYAVALAEDFPAAGADASPAALAGSGSRSERHGRVPLAGPARAAAQVPALATATFTGETARLARLRAADLVGFQDERTAQDYVRIVEQVWRAERAVTDATRLSEAVARYLYKLTAYKDEYEVARLLTRGGSEGYAQAAVPGGDRLTFRLHPPMLRALGMSGKIGFRPSTHTALRALAPGKRLRGTALDPFGRARVRRVERELLRHYRAVLYDLVADLTPESYDRAAEFAALPDLVRGYEDVKLRTVATYVERLQALGLPTPTL</sequence>
<dbReference type="InterPro" id="IPR017896">
    <property type="entry name" value="4Fe4S_Fe-S-bd"/>
</dbReference>
<keyword evidence="9" id="KW-1185">Reference proteome</keyword>
<evidence type="ECO:0000256" key="1">
    <source>
        <dbReference type="ARBA" id="ARBA00022448"/>
    </source>
</evidence>
<comment type="caution">
    <text evidence="8">The sequence shown here is derived from an EMBL/GenBank/DDBJ whole genome shotgun (WGS) entry which is preliminary data.</text>
</comment>
<dbReference type="InterPro" id="IPR019752">
    <property type="entry name" value="Pyrv/ketoisovalerate_OxRed_cat"/>
</dbReference>
<keyword evidence="1" id="KW-0813">Transport</keyword>
<dbReference type="SUPFAM" id="SSF53323">
    <property type="entry name" value="Pyruvate-ferredoxin oxidoreductase, PFOR, domain III"/>
    <property type="match status" value="1"/>
</dbReference>
<proteinExistence type="predicted"/>
<feature type="domain" description="4Fe-4S ferredoxin-type" evidence="7">
    <location>
        <begin position="619"/>
        <end position="651"/>
    </location>
</feature>
<organism evidence="8 9">
    <name type="scientific">Kineosphaera limosa NBRC 100340</name>
    <dbReference type="NCBI Taxonomy" id="1184609"/>
    <lineage>
        <taxon>Bacteria</taxon>
        <taxon>Bacillati</taxon>
        <taxon>Actinomycetota</taxon>
        <taxon>Actinomycetes</taxon>
        <taxon>Micrococcales</taxon>
        <taxon>Dermatophilaceae</taxon>
        <taxon>Kineosphaera</taxon>
    </lineage>
</organism>
<dbReference type="eggNOG" id="COG1014">
    <property type="taxonomic scope" value="Bacteria"/>
</dbReference>
<dbReference type="OrthoDB" id="9803617at2"/>
<dbReference type="CDD" id="cd07034">
    <property type="entry name" value="TPP_PYR_PFOR_IOR-alpha_like"/>
    <property type="match status" value="1"/>
</dbReference>
<keyword evidence="5" id="KW-0408">Iron</keyword>
<dbReference type="RefSeq" id="WP_006593966.1">
    <property type="nucleotide sequence ID" value="NZ_BAHD01000069.1"/>
</dbReference>
<evidence type="ECO:0000313" key="9">
    <source>
        <dbReference type="Proteomes" id="UP000008366"/>
    </source>
</evidence>
<dbReference type="GO" id="GO:0000287">
    <property type="term" value="F:magnesium ion binding"/>
    <property type="evidence" value="ECO:0007669"/>
    <property type="project" value="UniProtKB-ARBA"/>
</dbReference>
<evidence type="ECO:0000259" key="7">
    <source>
        <dbReference type="PROSITE" id="PS51379"/>
    </source>
</evidence>
<dbReference type="STRING" id="1184609.KILIM_069_00020"/>
<dbReference type="InterPro" id="IPR051457">
    <property type="entry name" value="2-oxoacid:Fd_oxidoreductase"/>
</dbReference>
<dbReference type="GO" id="GO:0030976">
    <property type="term" value="F:thiamine pyrophosphate binding"/>
    <property type="evidence" value="ECO:0007669"/>
    <property type="project" value="InterPro"/>
</dbReference>
<dbReference type="AlphaFoldDB" id="K6XF39"/>
<dbReference type="InterPro" id="IPR011766">
    <property type="entry name" value="TPP_enzyme_TPP-bd"/>
</dbReference>
<dbReference type="Pfam" id="PF01558">
    <property type="entry name" value="POR"/>
    <property type="match status" value="1"/>
</dbReference>
<keyword evidence="4" id="KW-0560">Oxidoreductase</keyword>
<evidence type="ECO:0000256" key="5">
    <source>
        <dbReference type="ARBA" id="ARBA00023004"/>
    </source>
</evidence>
<keyword evidence="6" id="KW-0411">Iron-sulfur</keyword>
<keyword evidence="2" id="KW-0004">4Fe-4S</keyword>
<dbReference type="Pfam" id="PF20169">
    <property type="entry name" value="DUF6537"/>
    <property type="match status" value="1"/>
</dbReference>
<evidence type="ECO:0000256" key="3">
    <source>
        <dbReference type="ARBA" id="ARBA00022982"/>
    </source>
</evidence>
<dbReference type="InterPro" id="IPR009014">
    <property type="entry name" value="Transketo_C/PFOR_II"/>
</dbReference>
<dbReference type="eggNOG" id="COG4231">
    <property type="taxonomic scope" value="Bacteria"/>
</dbReference>
<dbReference type="PROSITE" id="PS51379">
    <property type="entry name" value="4FE4S_FER_2"/>
    <property type="match status" value="1"/>
</dbReference>
<dbReference type="GO" id="GO:0051539">
    <property type="term" value="F:4 iron, 4 sulfur cluster binding"/>
    <property type="evidence" value="ECO:0007669"/>
    <property type="project" value="UniProtKB-KW"/>
</dbReference>
<dbReference type="GO" id="GO:0016625">
    <property type="term" value="F:oxidoreductase activity, acting on the aldehyde or oxo group of donors, iron-sulfur protein as acceptor"/>
    <property type="evidence" value="ECO:0007669"/>
    <property type="project" value="UniProtKB-ARBA"/>
</dbReference>
<dbReference type="NCBIfam" id="NF009589">
    <property type="entry name" value="PRK13030.1"/>
    <property type="match status" value="1"/>
</dbReference>
<dbReference type="PANTHER" id="PTHR48084">
    <property type="entry name" value="2-OXOGLUTARATE OXIDOREDUCTASE SUBUNIT KORB-RELATED"/>
    <property type="match status" value="1"/>
</dbReference>
<dbReference type="InterPro" id="IPR046667">
    <property type="entry name" value="DUF6537"/>
</dbReference>
<dbReference type="InterPro" id="IPR002869">
    <property type="entry name" value="Pyrv_flavodox_OxRed_cen"/>
</dbReference>